<sequence length="343" mass="36742">MQETPGKPVRIGLLGYGWWGKTIAAQIAASPWLELAGVAEIQPQALAAMADDPLLEGVPLHGDPAALLAQPGVEAVILCTPHPQHAQQIVAAAQAGLHVFCEKPLCLTLEDARAAVAECQRRNLVLGIGHERRFEPEVVALSELIASGELGTVLQIEANFSQDKFLALPKDNWRLSNTLAPVGPLTATGIHLVDLSIAILGPCESLWARLATLGSDFANGDTLGIMMGFPNGANAMISAVLATPFEGRFAVYGSKGWVEIRDRTHPENPTGWDITTTLRGQTQTRRFSEPAPSVRLNLEAFARAVRGVAPYPVTPREMLANVAALEAIMTSVRERKPLDVSQP</sequence>
<feature type="domain" description="Gfo/Idh/MocA-like oxidoreductase N-terminal" evidence="1">
    <location>
        <begin position="9"/>
        <end position="130"/>
    </location>
</feature>
<feature type="domain" description="GFO/IDH/MocA-like oxidoreductase" evidence="2">
    <location>
        <begin position="140"/>
        <end position="259"/>
    </location>
</feature>
<dbReference type="PANTHER" id="PTHR43377">
    <property type="entry name" value="BILIVERDIN REDUCTASE A"/>
    <property type="match status" value="1"/>
</dbReference>
<dbReference type="Gene3D" id="3.40.50.720">
    <property type="entry name" value="NAD(P)-binding Rossmann-like Domain"/>
    <property type="match status" value="1"/>
</dbReference>
<proteinExistence type="predicted"/>
<dbReference type="SUPFAM" id="SSF55347">
    <property type="entry name" value="Glyceraldehyde-3-phosphate dehydrogenase-like, C-terminal domain"/>
    <property type="match status" value="1"/>
</dbReference>
<dbReference type="InterPro" id="IPR051450">
    <property type="entry name" value="Gfo/Idh/MocA_Oxidoreductases"/>
</dbReference>
<dbReference type="InterPro" id="IPR000683">
    <property type="entry name" value="Gfo/Idh/MocA-like_OxRdtase_N"/>
</dbReference>
<evidence type="ECO:0000313" key="3">
    <source>
        <dbReference type="EMBL" id="MDR7096990.1"/>
    </source>
</evidence>
<dbReference type="PANTHER" id="PTHR43377:SF1">
    <property type="entry name" value="BILIVERDIN REDUCTASE A"/>
    <property type="match status" value="1"/>
</dbReference>
<dbReference type="RefSeq" id="WP_204735283.1">
    <property type="nucleotide sequence ID" value="NZ_JAVDWE010000018.1"/>
</dbReference>
<gene>
    <name evidence="3" type="ORF">J2X09_004759</name>
</gene>
<organism evidence="3 4">
    <name type="scientific">Hydrogenophaga laconesensis</name>
    <dbReference type="NCBI Taxonomy" id="1805971"/>
    <lineage>
        <taxon>Bacteria</taxon>
        <taxon>Pseudomonadati</taxon>
        <taxon>Pseudomonadota</taxon>
        <taxon>Betaproteobacteria</taxon>
        <taxon>Burkholderiales</taxon>
        <taxon>Comamonadaceae</taxon>
        <taxon>Hydrogenophaga</taxon>
    </lineage>
</organism>
<dbReference type="Pfam" id="PF01408">
    <property type="entry name" value="GFO_IDH_MocA"/>
    <property type="match status" value="1"/>
</dbReference>
<keyword evidence="4" id="KW-1185">Reference proteome</keyword>
<protein>
    <submittedName>
        <fullName evidence="3">Dehydrogenase</fullName>
    </submittedName>
</protein>
<accession>A0ABU1VI42</accession>
<evidence type="ECO:0000259" key="2">
    <source>
        <dbReference type="Pfam" id="PF22725"/>
    </source>
</evidence>
<dbReference type="Gene3D" id="3.30.360.10">
    <property type="entry name" value="Dihydrodipicolinate Reductase, domain 2"/>
    <property type="match status" value="1"/>
</dbReference>
<dbReference type="InterPro" id="IPR036291">
    <property type="entry name" value="NAD(P)-bd_dom_sf"/>
</dbReference>
<dbReference type="Proteomes" id="UP001265550">
    <property type="component" value="Unassembled WGS sequence"/>
</dbReference>
<dbReference type="InterPro" id="IPR055170">
    <property type="entry name" value="GFO_IDH_MocA-like_dom"/>
</dbReference>
<evidence type="ECO:0000259" key="1">
    <source>
        <dbReference type="Pfam" id="PF01408"/>
    </source>
</evidence>
<dbReference type="Pfam" id="PF22725">
    <property type="entry name" value="GFO_IDH_MocA_C3"/>
    <property type="match status" value="1"/>
</dbReference>
<dbReference type="EMBL" id="JAVDWE010000018">
    <property type="protein sequence ID" value="MDR7096990.1"/>
    <property type="molecule type" value="Genomic_DNA"/>
</dbReference>
<reference evidence="3 4" key="1">
    <citation type="submission" date="2023-07" db="EMBL/GenBank/DDBJ databases">
        <title>Sorghum-associated microbial communities from plants grown in Nebraska, USA.</title>
        <authorList>
            <person name="Schachtman D."/>
        </authorList>
    </citation>
    <scope>NUCLEOTIDE SEQUENCE [LARGE SCALE GENOMIC DNA]</scope>
    <source>
        <strain evidence="3 4">BE240</strain>
    </source>
</reference>
<dbReference type="SUPFAM" id="SSF51735">
    <property type="entry name" value="NAD(P)-binding Rossmann-fold domains"/>
    <property type="match status" value="1"/>
</dbReference>
<comment type="caution">
    <text evidence="3">The sequence shown here is derived from an EMBL/GenBank/DDBJ whole genome shotgun (WGS) entry which is preliminary data.</text>
</comment>
<evidence type="ECO:0000313" key="4">
    <source>
        <dbReference type="Proteomes" id="UP001265550"/>
    </source>
</evidence>
<name>A0ABU1VI42_9BURK</name>